<evidence type="ECO:0000259" key="1">
    <source>
        <dbReference type="Pfam" id="PF25967"/>
    </source>
</evidence>
<reference evidence="2" key="1">
    <citation type="journal article" date="2014" name="Front. Microbiol.">
        <title>High frequency of phylogenetically diverse reductive dehalogenase-homologous genes in deep subseafloor sedimentary metagenomes.</title>
        <authorList>
            <person name="Kawai M."/>
            <person name="Futagami T."/>
            <person name="Toyoda A."/>
            <person name="Takaki Y."/>
            <person name="Nishi S."/>
            <person name="Hori S."/>
            <person name="Arai W."/>
            <person name="Tsubouchi T."/>
            <person name="Morono Y."/>
            <person name="Uchiyama I."/>
            <person name="Ito T."/>
            <person name="Fujiyama A."/>
            <person name="Inagaki F."/>
            <person name="Takami H."/>
        </authorList>
    </citation>
    <scope>NUCLEOTIDE SEQUENCE</scope>
    <source>
        <strain evidence="2">Expedition CK06-06</strain>
    </source>
</reference>
<dbReference type="Gene3D" id="2.40.420.20">
    <property type="match status" value="1"/>
</dbReference>
<accession>X1G160</accession>
<dbReference type="InterPro" id="IPR058627">
    <property type="entry name" value="MdtA-like_C"/>
</dbReference>
<dbReference type="Pfam" id="PF25967">
    <property type="entry name" value="RND-MFP_C"/>
    <property type="match status" value="1"/>
</dbReference>
<gene>
    <name evidence="2" type="ORF">S03H2_24111</name>
</gene>
<organism evidence="2">
    <name type="scientific">marine sediment metagenome</name>
    <dbReference type="NCBI Taxonomy" id="412755"/>
    <lineage>
        <taxon>unclassified sequences</taxon>
        <taxon>metagenomes</taxon>
        <taxon>ecological metagenomes</taxon>
    </lineage>
</organism>
<dbReference type="EMBL" id="BARU01013307">
    <property type="protein sequence ID" value="GAH35339.1"/>
    <property type="molecule type" value="Genomic_DNA"/>
</dbReference>
<comment type="caution">
    <text evidence="2">The sequence shown here is derived from an EMBL/GenBank/DDBJ whole genome shotgun (WGS) entry which is preliminary data.</text>
</comment>
<feature type="domain" description="Multidrug resistance protein MdtA-like C-terminal permuted SH3" evidence="1">
    <location>
        <begin position="1"/>
        <end position="56"/>
    </location>
</feature>
<evidence type="ECO:0000313" key="2">
    <source>
        <dbReference type="EMBL" id="GAH35339.1"/>
    </source>
</evidence>
<name>X1G160_9ZZZZ</name>
<proteinExistence type="predicted"/>
<protein>
    <recommendedName>
        <fullName evidence="1">Multidrug resistance protein MdtA-like C-terminal permuted SH3 domain-containing protein</fullName>
    </recommendedName>
</protein>
<sequence length="75" mass="8376">IPEQALTKRNDQTGVFVVMVKDSGVRWNNVTVGIKEGDLVQVQGIEKGEYVVTLGQQFLDDNSKIIIPENEFAKQ</sequence>
<dbReference type="AlphaFoldDB" id="X1G160"/>
<feature type="non-terminal residue" evidence="2">
    <location>
        <position position="1"/>
    </location>
</feature>